<comment type="caution">
    <text evidence="3">The sequence shown here is derived from an EMBL/GenBank/DDBJ whole genome shotgun (WGS) entry which is preliminary data.</text>
</comment>
<feature type="signal peptide" evidence="2">
    <location>
        <begin position="1"/>
        <end position="22"/>
    </location>
</feature>
<protein>
    <submittedName>
        <fullName evidence="3">Uncharacterized protein</fullName>
    </submittedName>
</protein>
<keyword evidence="2" id="KW-0732">Signal</keyword>
<proteinExistence type="predicted"/>
<feature type="region of interest" description="Disordered" evidence="1">
    <location>
        <begin position="165"/>
        <end position="188"/>
    </location>
</feature>
<dbReference type="Proteomes" id="UP000630660">
    <property type="component" value="Unassembled WGS sequence"/>
</dbReference>
<gene>
    <name evidence="3" type="ORF">GF359_07385</name>
</gene>
<reference evidence="3" key="1">
    <citation type="submission" date="2019-11" db="EMBL/GenBank/DDBJ databases">
        <title>Microbial mats filling the niche in hypersaline microbial mats.</title>
        <authorList>
            <person name="Wong H.L."/>
            <person name="Macleod F.I."/>
            <person name="White R.A. III"/>
            <person name="Burns B.P."/>
        </authorList>
    </citation>
    <scope>NUCLEOTIDE SEQUENCE</scope>
    <source>
        <strain evidence="3">Bin_327</strain>
    </source>
</reference>
<dbReference type="AlphaFoldDB" id="A0A9D5QDE4"/>
<evidence type="ECO:0000313" key="3">
    <source>
        <dbReference type="EMBL" id="MBD3365022.1"/>
    </source>
</evidence>
<evidence type="ECO:0000256" key="1">
    <source>
        <dbReference type="SAM" id="MobiDB-lite"/>
    </source>
</evidence>
<evidence type="ECO:0000313" key="4">
    <source>
        <dbReference type="Proteomes" id="UP000630660"/>
    </source>
</evidence>
<sequence>MRNIRKVIRGCMLFLVPCLMLGFEVTPEDVPFEGEVYHFPGGFYLSQEDTIRGYTDLEGEDVPSRYVVGFYRIEVVFMECTSDSTIDSTLTEDDMADIEGDAEVDSTEQKTAYELGGSGGFWPGSNVAYMGRFTDGFLFMREDAEPGDSILGRFFNMSDLKQFFDGEGGDSNTPRSEFRPIPLHHPQD</sequence>
<accession>A0A9D5QDE4</accession>
<evidence type="ECO:0000256" key="2">
    <source>
        <dbReference type="SAM" id="SignalP"/>
    </source>
</evidence>
<organism evidence="3 4">
    <name type="scientific">candidate division WOR-3 bacterium</name>
    <dbReference type="NCBI Taxonomy" id="2052148"/>
    <lineage>
        <taxon>Bacteria</taxon>
        <taxon>Bacteria division WOR-3</taxon>
    </lineage>
</organism>
<feature type="chain" id="PRO_5039301670" evidence="2">
    <location>
        <begin position="23"/>
        <end position="188"/>
    </location>
</feature>
<name>A0A9D5QDE4_UNCW3</name>
<dbReference type="EMBL" id="WJKJ01000244">
    <property type="protein sequence ID" value="MBD3365022.1"/>
    <property type="molecule type" value="Genomic_DNA"/>
</dbReference>